<organism evidence="3 4">
    <name type="scientific">Hymenobacter profundi</name>
    <dbReference type="NCBI Taxonomy" id="1982110"/>
    <lineage>
        <taxon>Bacteria</taxon>
        <taxon>Pseudomonadati</taxon>
        <taxon>Bacteroidota</taxon>
        <taxon>Cytophagia</taxon>
        <taxon>Cytophagales</taxon>
        <taxon>Hymenobacteraceae</taxon>
        <taxon>Hymenobacter</taxon>
    </lineage>
</organism>
<comment type="caution">
    <text evidence="3">The sequence shown here is derived from an EMBL/GenBank/DDBJ whole genome shotgun (WGS) entry which is preliminary data.</text>
</comment>
<gene>
    <name evidence="3" type="ORF">KYK14_19980</name>
</gene>
<evidence type="ECO:0000259" key="1">
    <source>
        <dbReference type="Pfam" id="PF09722"/>
    </source>
</evidence>
<reference evidence="3 4" key="1">
    <citation type="submission" date="2021-07" db="EMBL/GenBank/DDBJ databases">
        <title>Hymenobacter profundi sp. nov., isolated from deep-sea water.</title>
        <authorList>
            <person name="Kim M.K."/>
        </authorList>
    </citation>
    <scope>NUCLEOTIDE SEQUENCE [LARGE SCALE GENOMIC DNA]</scope>
    <source>
        <strain evidence="3 4">M2</strain>
    </source>
</reference>
<proteinExistence type="predicted"/>
<dbReference type="EMBL" id="JAHWGL010000129">
    <property type="protein sequence ID" value="MBW3130851.1"/>
    <property type="molecule type" value="Genomic_DNA"/>
</dbReference>
<dbReference type="Pfam" id="PF09722">
    <property type="entry name" value="Xre_MbcA_ParS_C"/>
    <property type="match status" value="1"/>
</dbReference>
<dbReference type="RefSeq" id="WP_219161428.1">
    <property type="nucleotide sequence ID" value="NZ_JAHWGL010000129.1"/>
</dbReference>
<dbReference type="Proteomes" id="UP000826188">
    <property type="component" value="Unassembled WGS sequence"/>
</dbReference>
<dbReference type="InterPro" id="IPR024467">
    <property type="entry name" value="Xre/MbcA/ParS-like_toxin-bd"/>
</dbReference>
<evidence type="ECO:0000313" key="4">
    <source>
        <dbReference type="Proteomes" id="UP000826188"/>
    </source>
</evidence>
<accession>A0ABS6X4U3</accession>
<protein>
    <submittedName>
        <fullName evidence="3">DUF2384 domain-containing protein</fullName>
    </submittedName>
</protein>
<evidence type="ECO:0000313" key="3">
    <source>
        <dbReference type="EMBL" id="MBW3130851.1"/>
    </source>
</evidence>
<feature type="domain" description="Antitoxin Xre-like helix-turn-helix" evidence="2">
    <location>
        <begin position="26"/>
        <end position="85"/>
    </location>
</feature>
<dbReference type="InterPro" id="IPR046847">
    <property type="entry name" value="Xre-like_HTH"/>
</dbReference>
<dbReference type="InterPro" id="IPR011979">
    <property type="entry name" value="Antitox_Xre"/>
</dbReference>
<name>A0ABS6X4U3_9BACT</name>
<keyword evidence="4" id="KW-1185">Reference proteome</keyword>
<evidence type="ECO:0000259" key="2">
    <source>
        <dbReference type="Pfam" id="PF20432"/>
    </source>
</evidence>
<dbReference type="NCBIfam" id="TIGR02293">
    <property type="entry name" value="TAS_TIGR02293"/>
    <property type="match status" value="1"/>
</dbReference>
<feature type="domain" description="Antitoxin Xre/MbcA/ParS-like toxin-binding" evidence="1">
    <location>
        <begin position="92"/>
        <end position="139"/>
    </location>
</feature>
<dbReference type="Pfam" id="PF20432">
    <property type="entry name" value="Xre-like-HTH"/>
    <property type="match status" value="1"/>
</dbReference>
<sequence>MVPYAFVELLGGPAIVGEPLTNDLQVVDMIQRGVRRRAFDYLAKRSNLPLSILTAAVDLSVRTLQRYAPDQRLRADTTDRLVQLAMLYAEGFELFGEEKFKRWMESPLPTLGNRQPVEFISSTVGIQLLRDIFVRIEHGVFG</sequence>